<name>A0A5N7CWT7_9EURO</name>
<dbReference type="Proteomes" id="UP000325579">
    <property type="component" value="Unassembled WGS sequence"/>
</dbReference>
<dbReference type="AlphaFoldDB" id="A0A5N7CWT7"/>
<dbReference type="PROSITE" id="PS51257">
    <property type="entry name" value="PROKAR_LIPOPROTEIN"/>
    <property type="match status" value="1"/>
</dbReference>
<gene>
    <name evidence="2" type="ORF">BDV37DRAFT_263325</name>
</gene>
<proteinExistence type="predicted"/>
<evidence type="ECO:0000313" key="2">
    <source>
        <dbReference type="EMBL" id="KAE8398429.1"/>
    </source>
</evidence>
<reference evidence="2 3" key="1">
    <citation type="submission" date="2019-04" db="EMBL/GenBank/DDBJ databases">
        <authorList>
            <consortium name="DOE Joint Genome Institute"/>
            <person name="Mondo S."/>
            <person name="Kjaerbolling I."/>
            <person name="Vesth T."/>
            <person name="Frisvad J.C."/>
            <person name="Nybo J.L."/>
            <person name="Theobald S."/>
            <person name="Kildgaard S."/>
            <person name="Isbrandt T."/>
            <person name="Kuo A."/>
            <person name="Sato A."/>
            <person name="Lyhne E.K."/>
            <person name="Kogle M.E."/>
            <person name="Wiebenga A."/>
            <person name="Kun R.S."/>
            <person name="Lubbers R.J."/>
            <person name="Makela M.R."/>
            <person name="Barry K."/>
            <person name="Chovatia M."/>
            <person name="Clum A."/>
            <person name="Daum C."/>
            <person name="Haridas S."/>
            <person name="He G."/>
            <person name="LaButti K."/>
            <person name="Lipzen A."/>
            <person name="Riley R."/>
            <person name="Salamov A."/>
            <person name="Simmons B.A."/>
            <person name="Magnuson J.K."/>
            <person name="Henrissat B."/>
            <person name="Mortensen U.H."/>
            <person name="Larsen T.O."/>
            <person name="Devries R.P."/>
            <person name="Grigoriev I.V."/>
            <person name="Machida M."/>
            <person name="Baker S.E."/>
            <person name="Andersen M.R."/>
            <person name="Cantor M.N."/>
            <person name="Hua S.X."/>
        </authorList>
    </citation>
    <scope>NUCLEOTIDE SEQUENCE [LARGE SCALE GENOMIC DNA]</scope>
    <source>
        <strain evidence="2 3">CBS 119388</strain>
    </source>
</reference>
<keyword evidence="1" id="KW-1133">Transmembrane helix</keyword>
<evidence type="ECO:0000256" key="1">
    <source>
        <dbReference type="SAM" id="Phobius"/>
    </source>
</evidence>
<sequence>MTERTVHGLTSVLLRGAFHAVAFIIACLPGALGLALVHLGSTWKNGYAEHEGNLLSCE</sequence>
<keyword evidence="1" id="KW-0472">Membrane</keyword>
<protein>
    <submittedName>
        <fullName evidence="2">Uncharacterized protein</fullName>
    </submittedName>
</protein>
<keyword evidence="1" id="KW-0812">Transmembrane</keyword>
<dbReference type="RefSeq" id="XP_031935748.1">
    <property type="nucleotide sequence ID" value="XM_032083535.1"/>
</dbReference>
<accession>A0A5N7CWT7</accession>
<dbReference type="GeneID" id="43668226"/>
<dbReference type="EMBL" id="ML736857">
    <property type="protein sequence ID" value="KAE8398429.1"/>
    <property type="molecule type" value="Genomic_DNA"/>
</dbReference>
<evidence type="ECO:0000313" key="3">
    <source>
        <dbReference type="Proteomes" id="UP000325579"/>
    </source>
</evidence>
<organism evidence="2 3">
    <name type="scientific">Aspergillus pseudonomiae</name>
    <dbReference type="NCBI Taxonomy" id="1506151"/>
    <lineage>
        <taxon>Eukaryota</taxon>
        <taxon>Fungi</taxon>
        <taxon>Dikarya</taxon>
        <taxon>Ascomycota</taxon>
        <taxon>Pezizomycotina</taxon>
        <taxon>Eurotiomycetes</taxon>
        <taxon>Eurotiomycetidae</taxon>
        <taxon>Eurotiales</taxon>
        <taxon>Aspergillaceae</taxon>
        <taxon>Aspergillus</taxon>
        <taxon>Aspergillus subgen. Circumdati</taxon>
    </lineage>
</organism>
<feature type="transmembrane region" description="Helical" evidence="1">
    <location>
        <begin position="12"/>
        <end position="37"/>
    </location>
</feature>
<keyword evidence="3" id="KW-1185">Reference proteome</keyword>